<reference evidence="2 3" key="1">
    <citation type="submission" date="2020-03" db="EMBL/GenBank/DDBJ databases">
        <title>Genomic Encyclopedia of Type Strains, Phase IV (KMG-IV): sequencing the most valuable type-strain genomes for metagenomic binning, comparative biology and taxonomic classification.</title>
        <authorList>
            <person name="Goeker M."/>
        </authorList>
    </citation>
    <scope>NUCLEOTIDE SEQUENCE [LARGE SCALE GENOMIC DNA]</scope>
    <source>
        <strain evidence="2 3">DSM 27651</strain>
    </source>
</reference>
<dbReference type="InterPro" id="IPR029062">
    <property type="entry name" value="Class_I_gatase-like"/>
</dbReference>
<gene>
    <name evidence="2" type="ORF">GGR88_001446</name>
</gene>
<proteinExistence type="predicted"/>
<evidence type="ECO:0000313" key="2">
    <source>
        <dbReference type="EMBL" id="NJC33972.1"/>
    </source>
</evidence>
<evidence type="ECO:0000259" key="1">
    <source>
        <dbReference type="Pfam" id="PF06283"/>
    </source>
</evidence>
<keyword evidence="3" id="KW-1185">Reference proteome</keyword>
<organism evidence="2 3">
    <name type="scientific">Sphingomonas jejuensis</name>
    <dbReference type="NCBI Taxonomy" id="904715"/>
    <lineage>
        <taxon>Bacteria</taxon>
        <taxon>Pseudomonadati</taxon>
        <taxon>Pseudomonadota</taxon>
        <taxon>Alphaproteobacteria</taxon>
        <taxon>Sphingomonadales</taxon>
        <taxon>Sphingomonadaceae</taxon>
        <taxon>Sphingomonas</taxon>
    </lineage>
</organism>
<dbReference type="Pfam" id="PF06283">
    <property type="entry name" value="ThuA"/>
    <property type="match status" value="1"/>
</dbReference>
<name>A0ABX0XKT3_9SPHN</name>
<evidence type="ECO:0000313" key="3">
    <source>
        <dbReference type="Proteomes" id="UP000734218"/>
    </source>
</evidence>
<dbReference type="InterPro" id="IPR029010">
    <property type="entry name" value="ThuA-like"/>
</dbReference>
<dbReference type="Gene3D" id="3.40.50.880">
    <property type="match status" value="1"/>
</dbReference>
<feature type="domain" description="ThuA-like" evidence="1">
    <location>
        <begin position="23"/>
        <end position="258"/>
    </location>
</feature>
<dbReference type="EMBL" id="JAATJE010000001">
    <property type="protein sequence ID" value="NJC33972.1"/>
    <property type="molecule type" value="Genomic_DNA"/>
</dbReference>
<dbReference type="RefSeq" id="WP_245196460.1">
    <property type="nucleotide sequence ID" value="NZ_JAATJE010000001.1"/>
</dbReference>
<comment type="caution">
    <text evidence="2">The sequence shown here is derived from an EMBL/GenBank/DDBJ whole genome shotgun (WGS) entry which is preliminary data.</text>
</comment>
<dbReference type="SUPFAM" id="SSF52317">
    <property type="entry name" value="Class I glutamine amidotransferase-like"/>
    <property type="match status" value="1"/>
</dbReference>
<sequence>MAGTERLNLFVAAKGHAFERDPFEAMLRAIGMEPTMVDQPAAAQLMNPDALKLYDAVLLYDMPGMDFRAPREERPGLTPAPDALQRGFAALLESGKGIVALHHAIAGWPAWPAYAEALGGTFLYKPATVRGAERAGSRYVPHARYAVRRIGDHPVLAGVPDSFELDDEPYRFETFDESFVPLLERAEPLDGALFQSATDAIRRTGAETAPAVADDRRVIGWAKAAGNSPLVYLQPGDGPQTYAHPVFRTILGNALRWVASPEARAWAASA</sequence>
<protein>
    <recommendedName>
        <fullName evidence="1">ThuA-like domain-containing protein</fullName>
    </recommendedName>
</protein>
<dbReference type="Proteomes" id="UP000734218">
    <property type="component" value="Unassembled WGS sequence"/>
</dbReference>
<accession>A0ABX0XKT3</accession>